<accession>A0ABD3SS54</accession>
<dbReference type="EMBL" id="JALLPB020000004">
    <property type="protein sequence ID" value="KAL3827429.1"/>
    <property type="molecule type" value="Genomic_DNA"/>
</dbReference>
<feature type="transmembrane region" description="Helical" evidence="8">
    <location>
        <begin position="344"/>
        <end position="364"/>
    </location>
</feature>
<evidence type="ECO:0000256" key="1">
    <source>
        <dbReference type="ARBA" id="ARBA00004651"/>
    </source>
</evidence>
<dbReference type="PROSITE" id="PS50850">
    <property type="entry name" value="MFS"/>
    <property type="match status" value="1"/>
</dbReference>
<keyword evidence="3" id="KW-1003">Cell membrane</keyword>
<dbReference type="InterPro" id="IPR036259">
    <property type="entry name" value="MFS_trans_sf"/>
</dbReference>
<evidence type="ECO:0000256" key="4">
    <source>
        <dbReference type="ARBA" id="ARBA00022692"/>
    </source>
</evidence>
<gene>
    <name evidence="10" type="ORF">ACHAXA_003163</name>
</gene>
<dbReference type="AlphaFoldDB" id="A0ABD3SS54"/>
<dbReference type="Gene3D" id="1.20.1250.20">
    <property type="entry name" value="MFS general substrate transporter like domains"/>
    <property type="match status" value="1"/>
</dbReference>
<comment type="subcellular location">
    <subcellularLocation>
        <location evidence="1">Cell membrane</location>
        <topology evidence="1">Multi-pass membrane protein</topology>
    </subcellularLocation>
</comment>
<evidence type="ECO:0000313" key="10">
    <source>
        <dbReference type="EMBL" id="KAL3827429.1"/>
    </source>
</evidence>
<dbReference type="InterPro" id="IPR020846">
    <property type="entry name" value="MFS_dom"/>
</dbReference>
<keyword evidence="2" id="KW-0813">Transport</keyword>
<protein>
    <recommendedName>
        <fullName evidence="9">Major facilitator superfamily (MFS) profile domain-containing protein</fullName>
    </recommendedName>
</protein>
<evidence type="ECO:0000256" key="5">
    <source>
        <dbReference type="ARBA" id="ARBA00022847"/>
    </source>
</evidence>
<feature type="transmembrane region" description="Helical" evidence="8">
    <location>
        <begin position="283"/>
        <end position="306"/>
    </location>
</feature>
<keyword evidence="4 8" id="KW-0812">Transmembrane</keyword>
<proteinExistence type="predicted"/>
<keyword evidence="7 8" id="KW-0472">Membrane</keyword>
<keyword evidence="6 8" id="KW-1133">Transmembrane helix</keyword>
<feature type="domain" description="Major facilitator superfamily (MFS) profile" evidence="9">
    <location>
        <begin position="7"/>
        <end position="434"/>
    </location>
</feature>
<dbReference type="Pfam" id="PF00083">
    <property type="entry name" value="Sugar_tr"/>
    <property type="match status" value="1"/>
</dbReference>
<evidence type="ECO:0000256" key="7">
    <source>
        <dbReference type="ARBA" id="ARBA00023136"/>
    </source>
</evidence>
<feature type="transmembrane region" description="Helical" evidence="8">
    <location>
        <begin position="143"/>
        <end position="166"/>
    </location>
</feature>
<feature type="transmembrane region" description="Helical" evidence="8">
    <location>
        <begin position="178"/>
        <end position="200"/>
    </location>
</feature>
<evidence type="ECO:0000313" key="11">
    <source>
        <dbReference type="Proteomes" id="UP001530377"/>
    </source>
</evidence>
<name>A0ABD3SS54_9STRA</name>
<feature type="transmembrane region" description="Helical" evidence="8">
    <location>
        <begin position="46"/>
        <end position="66"/>
    </location>
</feature>
<dbReference type="SUPFAM" id="SSF103473">
    <property type="entry name" value="MFS general substrate transporter"/>
    <property type="match status" value="1"/>
</dbReference>
<dbReference type="GO" id="GO:0015293">
    <property type="term" value="F:symporter activity"/>
    <property type="evidence" value="ECO:0007669"/>
    <property type="project" value="UniProtKB-KW"/>
</dbReference>
<feature type="transmembrane region" description="Helical" evidence="8">
    <location>
        <begin position="376"/>
        <end position="400"/>
    </location>
</feature>
<dbReference type="InterPro" id="IPR005828">
    <property type="entry name" value="MFS_sugar_transport-like"/>
</dbReference>
<sequence>MANNNLQTISGILGNVLEWYDFGIYGYFSDTISQVFFPPEGMHNLVFSYLIFGAAFLMRPMGGLITGHIGDVHGRKRALVFSMLFMTIPTVAMGFLPTYQQVGGWSTVLLAFCRCLQGFSVGGQLPSSVVYTLEMKPKENWGFYGSLIGLSAGCGSILANLVGALLRSLLNDEQLLEWGWRVAFLTGILVAPAAIVLHVYGAEHNPNEGEFDNDEEADANGIIASMTSSLHQKRPITEALKRKNWAALLSSFLTPMLGGAGYYITFVWMAVFMQTLLNPPVPGAFWVNLIAYICGFLFTGVAAGILSDKYGRLTMMGVGAVLVGVIAPIMLWIISWGVPWKACLAQWSIGVMLSLFTGPLWAWLPENFSPKVRLTSAAIGYNMGMCISAGFSPALATALVNGYGPVSAGVIYPFFAILALVGLCVSAKVRQRQEESDVLILSETSSLQPDYLNDECLM</sequence>
<keyword evidence="5" id="KW-0769">Symport</keyword>
<evidence type="ECO:0000259" key="9">
    <source>
        <dbReference type="PROSITE" id="PS50850"/>
    </source>
</evidence>
<feature type="transmembrane region" description="Helical" evidence="8">
    <location>
        <begin position="245"/>
        <end position="271"/>
    </location>
</feature>
<evidence type="ECO:0000256" key="6">
    <source>
        <dbReference type="ARBA" id="ARBA00022989"/>
    </source>
</evidence>
<organism evidence="10 11">
    <name type="scientific">Cyclostephanos tholiformis</name>
    <dbReference type="NCBI Taxonomy" id="382380"/>
    <lineage>
        <taxon>Eukaryota</taxon>
        <taxon>Sar</taxon>
        <taxon>Stramenopiles</taxon>
        <taxon>Ochrophyta</taxon>
        <taxon>Bacillariophyta</taxon>
        <taxon>Coscinodiscophyceae</taxon>
        <taxon>Thalassiosirophycidae</taxon>
        <taxon>Stephanodiscales</taxon>
        <taxon>Stephanodiscaceae</taxon>
        <taxon>Cyclostephanos</taxon>
    </lineage>
</organism>
<dbReference type="GO" id="GO:0005886">
    <property type="term" value="C:plasma membrane"/>
    <property type="evidence" value="ECO:0007669"/>
    <property type="project" value="UniProtKB-SubCell"/>
</dbReference>
<feature type="transmembrane region" description="Helical" evidence="8">
    <location>
        <begin position="406"/>
        <end position="425"/>
    </location>
</feature>
<dbReference type="PANTHER" id="PTHR43528:SF1">
    <property type="entry name" value="ALPHA-KETOGLUTARATE PERMEASE"/>
    <property type="match status" value="1"/>
</dbReference>
<evidence type="ECO:0000256" key="3">
    <source>
        <dbReference type="ARBA" id="ARBA00022475"/>
    </source>
</evidence>
<dbReference type="PANTHER" id="PTHR43528">
    <property type="entry name" value="ALPHA-KETOGLUTARATE PERMEASE"/>
    <property type="match status" value="1"/>
</dbReference>
<evidence type="ECO:0000256" key="8">
    <source>
        <dbReference type="SAM" id="Phobius"/>
    </source>
</evidence>
<feature type="transmembrane region" description="Helical" evidence="8">
    <location>
        <begin position="78"/>
        <end position="96"/>
    </location>
</feature>
<dbReference type="Proteomes" id="UP001530377">
    <property type="component" value="Unassembled WGS sequence"/>
</dbReference>
<reference evidence="10 11" key="1">
    <citation type="submission" date="2024-10" db="EMBL/GenBank/DDBJ databases">
        <title>Updated reference genomes for cyclostephanoid diatoms.</title>
        <authorList>
            <person name="Roberts W.R."/>
            <person name="Alverson A.J."/>
        </authorList>
    </citation>
    <scope>NUCLEOTIDE SEQUENCE [LARGE SCALE GENOMIC DNA]</scope>
    <source>
        <strain evidence="10 11">AJA228-03</strain>
    </source>
</reference>
<comment type="caution">
    <text evidence="10">The sequence shown here is derived from an EMBL/GenBank/DDBJ whole genome shotgun (WGS) entry which is preliminary data.</text>
</comment>
<evidence type="ECO:0000256" key="2">
    <source>
        <dbReference type="ARBA" id="ARBA00022448"/>
    </source>
</evidence>
<feature type="transmembrane region" description="Helical" evidence="8">
    <location>
        <begin position="318"/>
        <end position="338"/>
    </location>
</feature>
<dbReference type="InterPro" id="IPR051084">
    <property type="entry name" value="H+-coupled_symporters"/>
</dbReference>
<keyword evidence="11" id="KW-1185">Reference proteome</keyword>